<dbReference type="PANTHER" id="PTHR46082:SF6">
    <property type="entry name" value="AAA+ ATPASE DOMAIN-CONTAINING PROTEIN-RELATED"/>
    <property type="match status" value="1"/>
</dbReference>
<dbReference type="STRING" id="595536.GCA_000178815_02380"/>
<feature type="domain" description="Nucleoside phosphorylase" evidence="2">
    <location>
        <begin position="339"/>
        <end position="606"/>
    </location>
</feature>
<organism evidence="3 4">
    <name type="scientific">Methylosinus trichosporium (strain ATCC 35070 / NCIMB 11131 / UNIQEM 75 / OB3b)</name>
    <dbReference type="NCBI Taxonomy" id="595536"/>
    <lineage>
        <taxon>Bacteria</taxon>
        <taxon>Pseudomonadati</taxon>
        <taxon>Pseudomonadota</taxon>
        <taxon>Alphaproteobacteria</taxon>
        <taxon>Hyphomicrobiales</taxon>
        <taxon>Methylocystaceae</taxon>
        <taxon>Methylosinus</taxon>
    </lineage>
</organism>
<gene>
    <name evidence="3" type="ORF">CQW49_13950</name>
</gene>
<keyword evidence="4" id="KW-1185">Reference proteome</keyword>
<evidence type="ECO:0000259" key="2">
    <source>
        <dbReference type="Pfam" id="PF01048"/>
    </source>
</evidence>
<dbReference type="SUPFAM" id="SSF53167">
    <property type="entry name" value="Purine and uridine phosphorylases"/>
    <property type="match status" value="1"/>
</dbReference>
<reference evidence="4" key="1">
    <citation type="submission" date="2017-10" db="EMBL/GenBank/DDBJ databases">
        <title>Completed PacBio SMRT sequence of Methylosinus trichosporium OB3b reveals presence of a third large plasmid.</title>
        <authorList>
            <person name="Charles T.C."/>
            <person name="Lynch M.D.J."/>
            <person name="Heil J.R."/>
            <person name="Cheng J."/>
        </authorList>
    </citation>
    <scope>NUCLEOTIDE SEQUENCE [LARGE SCALE GENOMIC DNA]</scope>
    <source>
        <strain evidence="4">OB3b</strain>
    </source>
</reference>
<evidence type="ECO:0000313" key="4">
    <source>
        <dbReference type="Proteomes" id="UP000230709"/>
    </source>
</evidence>
<dbReference type="EMBL" id="CP023737">
    <property type="protein sequence ID" value="ATQ68863.1"/>
    <property type="molecule type" value="Genomic_DNA"/>
</dbReference>
<dbReference type="InterPro" id="IPR035994">
    <property type="entry name" value="Nucleoside_phosphorylase_sf"/>
</dbReference>
<feature type="region of interest" description="Disordered" evidence="1">
    <location>
        <begin position="510"/>
        <end position="552"/>
    </location>
</feature>
<evidence type="ECO:0000313" key="3">
    <source>
        <dbReference type="EMBL" id="ATQ68863.1"/>
    </source>
</evidence>
<dbReference type="InterPro" id="IPR053137">
    <property type="entry name" value="NLR-like"/>
</dbReference>
<accession>A0A2D2D1I8</accession>
<proteinExistence type="predicted"/>
<dbReference type="InterPro" id="IPR000845">
    <property type="entry name" value="Nucleoside_phosphorylase_d"/>
</dbReference>
<feature type="compositionally biased region" description="Basic and acidic residues" evidence="1">
    <location>
        <begin position="518"/>
        <end position="536"/>
    </location>
</feature>
<dbReference type="AlphaFoldDB" id="A0A2D2D1I8"/>
<dbReference type="Gene3D" id="3.40.50.1580">
    <property type="entry name" value="Nucleoside phosphorylase domain"/>
    <property type="match status" value="1"/>
</dbReference>
<sequence>MKPVPRIYIHFADYYHIERARLNRVGAAQIRNSLSNAMRLCLLFADEVIFPLSSLYESLECQRLITEFPEFREHGILKVAAGDANIFDHLESKKLSYNETSTNHFLNAYRKKRSCVIMPSYIQRNGSSTGVIRAAWAQTARDGEVFRCLRDSGNISLPPRFEQIWSHVPDALGEQAFVPIHTVDVLRKQGFHGSALKHVVAPPIESAYVDGYVSSLHTYILLDVPYLAYEALEHRLQSRERLRYRDLVAGLTRYGLVEPILEADSRALFRLRSEPAWDELAESVRSGRSHEDASKQAKRVSEILNDSKVSSRATPQQLEMTTAMNKSESTNITTKFDTAIITALPIEMAAVELLLSPSKQPLRIDDDPNSYKATSIKLPDGTEKQVLLCLLNRMGNNSAATAATNLLRSFDVQHLFFCGIALGVPRPSEPSKHVRLGDVVVSDRRGVIQIDHRSLGPEGETNRSMLPPPPAPIARALNELTTNEYLGHRPWEPRIDSAVKAAPRFARPNASTDILFDSDGKTELPHPSDASRDPGHPKMHRGQIGSANTLVRDAKFRDEKAKEHDLFAIEMEGAGAQEALWNFGQSAMVVRGVCDYGVGKNDTWHHYAALAAAAVTVTLIIGI</sequence>
<protein>
    <recommendedName>
        <fullName evidence="2">Nucleoside phosphorylase domain-containing protein</fullName>
    </recommendedName>
</protein>
<dbReference type="GO" id="GO:0003824">
    <property type="term" value="F:catalytic activity"/>
    <property type="evidence" value="ECO:0007669"/>
    <property type="project" value="InterPro"/>
</dbReference>
<dbReference type="Pfam" id="PF01048">
    <property type="entry name" value="PNP_UDP_1"/>
    <property type="match status" value="1"/>
</dbReference>
<dbReference type="PANTHER" id="PTHR46082">
    <property type="entry name" value="ATP/GTP-BINDING PROTEIN-RELATED"/>
    <property type="match status" value="1"/>
</dbReference>
<name>A0A2D2D1I8_METT3</name>
<dbReference type="RefSeq" id="WP_003612108.1">
    <property type="nucleotide sequence ID" value="NZ_ADVE02000001.1"/>
</dbReference>
<dbReference type="GO" id="GO:0009116">
    <property type="term" value="P:nucleoside metabolic process"/>
    <property type="evidence" value="ECO:0007669"/>
    <property type="project" value="InterPro"/>
</dbReference>
<evidence type="ECO:0000256" key="1">
    <source>
        <dbReference type="SAM" id="MobiDB-lite"/>
    </source>
</evidence>
<dbReference type="KEGG" id="mtw:CQW49_13950"/>
<dbReference type="Proteomes" id="UP000230709">
    <property type="component" value="Chromosome"/>
</dbReference>